<evidence type="ECO:0000259" key="8">
    <source>
        <dbReference type="PROSITE" id="PS50111"/>
    </source>
</evidence>
<reference evidence="10 11" key="1">
    <citation type="submission" date="2018-12" db="EMBL/GenBank/DDBJ databases">
        <title>Bacillus yapensis draft genome sequence.</title>
        <authorList>
            <person name="Yu L."/>
            <person name="Xu X."/>
            <person name="Tang X."/>
        </authorList>
    </citation>
    <scope>NUCLEOTIDE SEQUENCE [LARGE SCALE GENOMIC DNA]</scope>
    <source>
        <strain evidence="10 11">XXST-01</strain>
    </source>
</reference>
<dbReference type="InterPro" id="IPR003660">
    <property type="entry name" value="HAMP_dom"/>
</dbReference>
<feature type="domain" description="Methyl-accepting transducer" evidence="8">
    <location>
        <begin position="267"/>
        <end position="517"/>
    </location>
</feature>
<dbReference type="GO" id="GO:0007165">
    <property type="term" value="P:signal transduction"/>
    <property type="evidence" value="ECO:0007669"/>
    <property type="project" value="UniProtKB-KW"/>
</dbReference>
<sequence length="553" mass="60330">MRLRGRLLSMSIIPMILSAFIIGFMIVQLLNIQSSSKNDVEILLQVEELKGDSNVAKQSLANYTANASEANKTEALEKLDSIQGKMSELGKILRDDEHKELLQKASGKFETLATESKKAFEQDNKAEIKRQSIRISGVLNDIYMLDKRTNEWYEEILQQTETKIDGVVLFSSISIGALIVIMSVIIGIGSQKITKPLNEIVDVANKIANGDLTSQLSQSEKKANSKFEIDQLNAAFIFMMENLKGTVSSIEQIGKEVTAFTKEVSTQMENLSEVSSQVAESTEELAKGSESISSDIQSTASLMGSMSQDFVHVQDESRQASEASASAFKSVEVGRESLNKQGEIAQQLSKSTENIALSVKEFAQFTGEIESAAQSVRAIAEQTNLLALNAAIEAARAGEAGKGFAVVADEVRKLAEDSTQATHLITAMVSNIMSGLKNIVEATELGNVLSTQQEQAKVSTEHAFETIATDVTSIQERLEELVRSVERSNEMSNQVSLAVENISAITEETAAGTEEISASTEAQLNAFQEVNNMLLKLQDMTEVLKKELDKFTI</sequence>
<keyword evidence="4 6" id="KW-0807">Transducer</keyword>
<dbReference type="EMBL" id="RXNT01000001">
    <property type="protein sequence ID" value="RTR36351.1"/>
    <property type="molecule type" value="Genomic_DNA"/>
</dbReference>
<comment type="similarity">
    <text evidence="5">Belongs to the methyl-accepting chemotaxis (MCP) protein family.</text>
</comment>
<keyword evidence="2" id="KW-1003">Cell membrane</keyword>
<organism evidence="10 11">
    <name type="scientific">Bacillus yapensis</name>
    <dbReference type="NCBI Taxonomy" id="2492960"/>
    <lineage>
        <taxon>Bacteria</taxon>
        <taxon>Bacillati</taxon>
        <taxon>Bacillota</taxon>
        <taxon>Bacilli</taxon>
        <taxon>Bacillales</taxon>
        <taxon>Bacillaceae</taxon>
        <taxon>Bacillus</taxon>
    </lineage>
</organism>
<dbReference type="PROSITE" id="PS50111">
    <property type="entry name" value="CHEMOTAXIS_TRANSDUC_2"/>
    <property type="match status" value="1"/>
</dbReference>
<keyword evidence="3 7" id="KW-0472">Membrane</keyword>
<feature type="transmembrane region" description="Helical" evidence="7">
    <location>
        <begin position="7"/>
        <end position="30"/>
    </location>
</feature>
<dbReference type="Pfam" id="PF00015">
    <property type="entry name" value="MCPsignal"/>
    <property type="match status" value="1"/>
</dbReference>
<dbReference type="AlphaFoldDB" id="A0A3S0J241"/>
<evidence type="ECO:0000313" key="10">
    <source>
        <dbReference type="EMBL" id="RTR36351.1"/>
    </source>
</evidence>
<comment type="subcellular location">
    <subcellularLocation>
        <location evidence="1">Cell membrane</location>
    </subcellularLocation>
</comment>
<evidence type="ECO:0000256" key="7">
    <source>
        <dbReference type="SAM" id="Phobius"/>
    </source>
</evidence>
<dbReference type="SMART" id="SM00283">
    <property type="entry name" value="MA"/>
    <property type="match status" value="1"/>
</dbReference>
<dbReference type="SMART" id="SM00304">
    <property type="entry name" value="HAMP"/>
    <property type="match status" value="1"/>
</dbReference>
<keyword evidence="11" id="KW-1185">Reference proteome</keyword>
<evidence type="ECO:0000256" key="6">
    <source>
        <dbReference type="PROSITE-ProRule" id="PRU00284"/>
    </source>
</evidence>
<evidence type="ECO:0000313" key="11">
    <source>
        <dbReference type="Proteomes" id="UP000271374"/>
    </source>
</evidence>
<dbReference type="Pfam" id="PF00672">
    <property type="entry name" value="HAMP"/>
    <property type="match status" value="1"/>
</dbReference>
<gene>
    <name evidence="10" type="ORF">EKG37_01990</name>
</gene>
<dbReference type="SUPFAM" id="SSF58104">
    <property type="entry name" value="Methyl-accepting chemotaxis protein (MCP) signaling domain"/>
    <property type="match status" value="1"/>
</dbReference>
<feature type="transmembrane region" description="Helical" evidence="7">
    <location>
        <begin position="167"/>
        <end position="188"/>
    </location>
</feature>
<feature type="domain" description="HAMP" evidence="9">
    <location>
        <begin position="191"/>
        <end position="248"/>
    </location>
</feature>
<dbReference type="Gene3D" id="6.10.340.10">
    <property type="match status" value="1"/>
</dbReference>
<proteinExistence type="inferred from homology"/>
<dbReference type="RefSeq" id="WP_126405614.1">
    <property type="nucleotide sequence ID" value="NZ_RXNT01000001.1"/>
</dbReference>
<evidence type="ECO:0000256" key="1">
    <source>
        <dbReference type="ARBA" id="ARBA00004236"/>
    </source>
</evidence>
<dbReference type="OrthoDB" id="2450685at2"/>
<dbReference type="PANTHER" id="PTHR32089">
    <property type="entry name" value="METHYL-ACCEPTING CHEMOTAXIS PROTEIN MCPB"/>
    <property type="match status" value="1"/>
</dbReference>
<evidence type="ECO:0000256" key="5">
    <source>
        <dbReference type="ARBA" id="ARBA00029447"/>
    </source>
</evidence>
<evidence type="ECO:0000256" key="3">
    <source>
        <dbReference type="ARBA" id="ARBA00023136"/>
    </source>
</evidence>
<keyword evidence="7" id="KW-0812">Transmembrane</keyword>
<dbReference type="Proteomes" id="UP000271374">
    <property type="component" value="Unassembled WGS sequence"/>
</dbReference>
<dbReference type="InterPro" id="IPR004089">
    <property type="entry name" value="MCPsignal_dom"/>
</dbReference>
<keyword evidence="7" id="KW-1133">Transmembrane helix</keyword>
<dbReference type="Gene3D" id="1.10.287.950">
    <property type="entry name" value="Methyl-accepting chemotaxis protein"/>
    <property type="match status" value="1"/>
</dbReference>
<name>A0A3S0J241_9BACI</name>
<evidence type="ECO:0000256" key="4">
    <source>
        <dbReference type="ARBA" id="ARBA00023224"/>
    </source>
</evidence>
<evidence type="ECO:0000256" key="2">
    <source>
        <dbReference type="ARBA" id="ARBA00022475"/>
    </source>
</evidence>
<protein>
    <submittedName>
        <fullName evidence="10">Methyl-accepting chemotaxis protein</fullName>
    </submittedName>
</protein>
<comment type="caution">
    <text evidence="10">The sequence shown here is derived from an EMBL/GenBank/DDBJ whole genome shotgun (WGS) entry which is preliminary data.</text>
</comment>
<dbReference type="GO" id="GO:0005886">
    <property type="term" value="C:plasma membrane"/>
    <property type="evidence" value="ECO:0007669"/>
    <property type="project" value="UniProtKB-SubCell"/>
</dbReference>
<dbReference type="CDD" id="cd06225">
    <property type="entry name" value="HAMP"/>
    <property type="match status" value="1"/>
</dbReference>
<dbReference type="PROSITE" id="PS50885">
    <property type="entry name" value="HAMP"/>
    <property type="match status" value="1"/>
</dbReference>
<accession>A0A3S0J241</accession>
<dbReference type="PANTHER" id="PTHR32089:SF112">
    <property type="entry name" value="LYSOZYME-LIKE PROTEIN-RELATED"/>
    <property type="match status" value="1"/>
</dbReference>
<evidence type="ECO:0000259" key="9">
    <source>
        <dbReference type="PROSITE" id="PS50885"/>
    </source>
</evidence>